<dbReference type="EMBL" id="AZAJ01000001">
    <property type="protein sequence ID" value="ETA67170.1"/>
    <property type="molecule type" value="Genomic_DNA"/>
</dbReference>
<proteinExistence type="predicted"/>
<keyword evidence="3" id="KW-1185">Reference proteome</keyword>
<dbReference type="PANTHER" id="PTHR30087:SF0">
    <property type="entry name" value="INNER MEMBRANE PROTEIN"/>
    <property type="match status" value="1"/>
</dbReference>
<dbReference type="Pfam" id="PF08349">
    <property type="entry name" value="DUF1722"/>
    <property type="match status" value="1"/>
</dbReference>
<feature type="domain" description="DUF1722" evidence="1">
    <location>
        <begin position="230"/>
        <end position="346"/>
    </location>
</feature>
<gene>
    <name evidence="2" type="ORF">MettiDRAFT_0583</name>
</gene>
<evidence type="ECO:0000313" key="2">
    <source>
        <dbReference type="EMBL" id="ETA67170.1"/>
    </source>
</evidence>
<comment type="caution">
    <text evidence="2">The sequence shown here is derived from an EMBL/GenBank/DDBJ whole genome shotgun (WGS) entry which is preliminary data.</text>
</comment>
<dbReference type="Pfam" id="PF04463">
    <property type="entry name" value="2-thiour_desulf"/>
    <property type="match status" value="1"/>
</dbReference>
<accession>W9DPS2</accession>
<organism evidence="2 3">
    <name type="scientific">Methanolobus tindarius DSM 2278</name>
    <dbReference type="NCBI Taxonomy" id="1090322"/>
    <lineage>
        <taxon>Archaea</taxon>
        <taxon>Methanobacteriati</taxon>
        <taxon>Methanobacteriota</taxon>
        <taxon>Stenosarchaea group</taxon>
        <taxon>Methanomicrobia</taxon>
        <taxon>Methanosarcinales</taxon>
        <taxon>Methanosarcinaceae</taxon>
        <taxon>Methanolobus</taxon>
    </lineage>
</organism>
<sequence length="351" mass="40522">MIFNPFHLISFLLLSLSKKSFFQFTVLLNMESHPKCSFSRPIIVISRCLGFDNCRYDGQIVSFPLAEAMKPFVELIDVCPEYDIGLGIPREPILIVEDTEADVSNRKLIQPATGIDLTDKMTSFSRFYLEKLDDFDGFILKSKSPSCGIGTTKVFPDTETEEYTHHEGNGFFAETVVHRYPEIPVIDEEQFKDPMKRDHFLTQVFVLASFRDASVSCKHHTLVQFHTANKLLFMAYEKRTMTAMGNIIANRDNLPVEKVYEDYSKLLTQIISETPQSGHVINALMHSFGYFSRHLSAGEKFWFMQQLQKLRTDGSLIFELRQWFMVMAEKYDVEYLSKQTLFCPYPPELSV</sequence>
<dbReference type="STRING" id="1090322.MettiDRAFT_0583"/>
<reference evidence="2 3" key="1">
    <citation type="submission" date="2013-08" db="EMBL/GenBank/DDBJ databases">
        <authorList>
            <consortium name="DOE Joint Genome Institute"/>
            <person name="Eisen J."/>
            <person name="Huntemann M."/>
            <person name="Han J."/>
            <person name="Chen A."/>
            <person name="Kyrpides N."/>
            <person name="Mavromatis K."/>
            <person name="Markowitz V."/>
            <person name="Palaniappan K."/>
            <person name="Ivanova N."/>
            <person name="Schaumberg A."/>
            <person name="Pati A."/>
            <person name="Liolios K."/>
            <person name="Nordberg H.P."/>
            <person name="Cantor M.N."/>
            <person name="Hua S.X."/>
            <person name="Woyke T."/>
        </authorList>
    </citation>
    <scope>NUCLEOTIDE SEQUENCE [LARGE SCALE GENOMIC DNA]</scope>
    <source>
        <strain evidence="2 3">DSM 2278</strain>
    </source>
</reference>
<protein>
    <recommendedName>
        <fullName evidence="1">DUF1722 domain-containing protein</fullName>
    </recommendedName>
</protein>
<dbReference type="InterPro" id="IPR013560">
    <property type="entry name" value="DUF1722"/>
</dbReference>
<dbReference type="InterPro" id="IPR007553">
    <property type="entry name" value="2-thiour_desulf"/>
</dbReference>
<dbReference type="AlphaFoldDB" id="W9DPS2"/>
<name>W9DPS2_METTI</name>
<evidence type="ECO:0000259" key="1">
    <source>
        <dbReference type="Pfam" id="PF08349"/>
    </source>
</evidence>
<dbReference type="Proteomes" id="UP000019483">
    <property type="component" value="Unassembled WGS sequence"/>
</dbReference>
<evidence type="ECO:0000313" key="3">
    <source>
        <dbReference type="Proteomes" id="UP000019483"/>
    </source>
</evidence>
<dbReference type="PANTHER" id="PTHR30087">
    <property type="entry name" value="INNER MEMBRANE PROTEIN"/>
    <property type="match status" value="1"/>
</dbReference>